<comment type="similarity">
    <text evidence="7">Belongs to the class-I aminoacyl-tRNA synthetase family. MetG type 2B subfamily.</text>
</comment>
<dbReference type="Pfam" id="PF09334">
    <property type="entry name" value="tRNA-synt_1g"/>
    <property type="match status" value="1"/>
</dbReference>
<dbReference type="CDD" id="cd07957">
    <property type="entry name" value="Anticodon_Ia_Met"/>
    <property type="match status" value="1"/>
</dbReference>
<keyword evidence="4 7" id="KW-0067">ATP-binding</keyword>
<dbReference type="CDD" id="cd00814">
    <property type="entry name" value="MetRS_core"/>
    <property type="match status" value="1"/>
</dbReference>
<dbReference type="HOGENOM" id="CLU_009710_9_4_5"/>
<proteinExistence type="inferred from homology"/>
<evidence type="ECO:0000256" key="1">
    <source>
        <dbReference type="ARBA" id="ARBA00003314"/>
    </source>
</evidence>
<evidence type="ECO:0000259" key="8">
    <source>
        <dbReference type="Pfam" id="PF00133"/>
    </source>
</evidence>
<dbReference type="Gene3D" id="2.170.220.10">
    <property type="match status" value="1"/>
</dbReference>
<dbReference type="Gene3D" id="3.40.50.620">
    <property type="entry name" value="HUPs"/>
    <property type="match status" value="1"/>
</dbReference>
<dbReference type="PANTHER" id="PTHR43326">
    <property type="entry name" value="METHIONYL-TRNA SYNTHETASE"/>
    <property type="match status" value="1"/>
</dbReference>
<dbReference type="InterPro" id="IPR033911">
    <property type="entry name" value="MetRS_core"/>
</dbReference>
<dbReference type="InterPro" id="IPR009080">
    <property type="entry name" value="tRNAsynth_Ia_anticodon-bd"/>
</dbReference>
<keyword evidence="2 7" id="KW-0436">Ligase</keyword>
<dbReference type="InterPro" id="IPR015413">
    <property type="entry name" value="Methionyl/Leucyl_tRNA_Synth"/>
</dbReference>
<dbReference type="SUPFAM" id="SSF47323">
    <property type="entry name" value="Anticodon-binding domain of a subclass of class I aminoacyl-tRNA synthetases"/>
    <property type="match status" value="1"/>
</dbReference>
<dbReference type="InterPro" id="IPR002300">
    <property type="entry name" value="aa-tRNA-synth_Ia"/>
</dbReference>
<dbReference type="HAMAP" id="MF_01228">
    <property type="entry name" value="Met_tRNA_synth_type2"/>
    <property type="match status" value="1"/>
</dbReference>
<dbReference type="SUPFAM" id="SSF52374">
    <property type="entry name" value="Nucleotidylyl transferase"/>
    <property type="match status" value="1"/>
</dbReference>
<evidence type="ECO:0000256" key="5">
    <source>
        <dbReference type="ARBA" id="ARBA00022917"/>
    </source>
</evidence>
<evidence type="ECO:0000259" key="9">
    <source>
        <dbReference type="Pfam" id="PF09334"/>
    </source>
</evidence>
<dbReference type="Gene3D" id="1.10.730.10">
    <property type="entry name" value="Isoleucyl-tRNA Synthetase, Domain 1"/>
    <property type="match status" value="1"/>
</dbReference>
<keyword evidence="5 7" id="KW-0648">Protein biosynthesis</keyword>
<keyword evidence="7" id="KW-0963">Cytoplasm</keyword>
<organism evidence="11 12">
    <name type="scientific">Neorickettsia helminthoeca str. Oregon</name>
    <dbReference type="NCBI Taxonomy" id="1286528"/>
    <lineage>
        <taxon>Bacteria</taxon>
        <taxon>Pseudomonadati</taxon>
        <taxon>Pseudomonadota</taxon>
        <taxon>Alphaproteobacteria</taxon>
        <taxon>Rickettsiales</taxon>
        <taxon>Anaplasmataceae</taxon>
        <taxon>Neorickettsia</taxon>
    </lineage>
</organism>
<comment type="subunit">
    <text evidence="7">Monomer.</text>
</comment>
<feature type="domain" description="Methionyl-tRNA synthetase anticodon-binding" evidence="10">
    <location>
        <begin position="389"/>
        <end position="500"/>
    </location>
</feature>
<feature type="domain" description="Methionyl/Leucyl tRNA synthetase" evidence="9">
    <location>
        <begin position="136"/>
        <end position="360"/>
    </location>
</feature>
<dbReference type="OrthoDB" id="9810191at2"/>
<dbReference type="InterPro" id="IPR014758">
    <property type="entry name" value="Met-tRNA_synth"/>
</dbReference>
<dbReference type="InterPro" id="IPR014729">
    <property type="entry name" value="Rossmann-like_a/b/a_fold"/>
</dbReference>
<comment type="caution">
    <text evidence="7">Lacks conserved residue(s) required for the propagation of feature annotation.</text>
</comment>
<evidence type="ECO:0000256" key="4">
    <source>
        <dbReference type="ARBA" id="ARBA00022840"/>
    </source>
</evidence>
<evidence type="ECO:0000256" key="2">
    <source>
        <dbReference type="ARBA" id="ARBA00022598"/>
    </source>
</evidence>
<dbReference type="AlphaFoldDB" id="X5H4Z0"/>
<evidence type="ECO:0000313" key="12">
    <source>
        <dbReference type="Proteomes" id="UP000023755"/>
    </source>
</evidence>
<dbReference type="NCBIfam" id="TIGR00398">
    <property type="entry name" value="metG"/>
    <property type="match status" value="1"/>
</dbReference>
<comment type="function">
    <text evidence="1 7">Is required not only for elongation of protein synthesis but also for the initiation of all mRNA translation through initiator tRNA(fMet) aminoacylation.</text>
</comment>
<dbReference type="Pfam" id="PF19303">
    <property type="entry name" value="Anticodon_3"/>
    <property type="match status" value="1"/>
</dbReference>
<feature type="short sequence motif" description="'HIGH' region" evidence="7">
    <location>
        <begin position="10"/>
        <end position="20"/>
    </location>
</feature>
<dbReference type="FunFam" id="2.170.220.10:FF:000002">
    <property type="entry name" value="Methionine--tRNA ligase"/>
    <property type="match status" value="1"/>
</dbReference>
<dbReference type="GO" id="GO:0005524">
    <property type="term" value="F:ATP binding"/>
    <property type="evidence" value="ECO:0007669"/>
    <property type="project" value="UniProtKB-UniRule"/>
</dbReference>
<protein>
    <recommendedName>
        <fullName evidence="7">Methionine--tRNA ligase</fullName>
        <ecNumber evidence="7">6.1.1.10</ecNumber>
    </recommendedName>
    <alternativeName>
        <fullName evidence="7">Methionyl-tRNA synthetase</fullName>
        <shortName evidence="7">MetRS</shortName>
    </alternativeName>
</protein>
<dbReference type="NCBIfam" id="NF008900">
    <property type="entry name" value="PRK12267.1"/>
    <property type="match status" value="1"/>
</dbReference>
<evidence type="ECO:0000313" key="11">
    <source>
        <dbReference type="EMBL" id="AHX11768.1"/>
    </source>
</evidence>
<dbReference type="EC" id="6.1.1.10" evidence="7"/>
<reference evidence="11 12" key="1">
    <citation type="submission" date="2014-03" db="EMBL/GenBank/DDBJ databases">
        <title>Sequencing and Comparison of Genomes and Transcriptome Profiles of Human Ehrlichiosis Agents.</title>
        <authorList>
            <person name="Lin M."/>
            <person name="Daugherty S.C."/>
            <person name="Nagaraj S."/>
            <person name="Cheng Z."/>
            <person name="Xiong Q."/>
            <person name="Lin F.-Y."/>
            <person name="Sengamalay N."/>
            <person name="Ott S."/>
            <person name="Godinez A."/>
            <person name="Tallon L.J."/>
            <person name="Sadzewicz L."/>
            <person name="Fraser C.M."/>
            <person name="Dunning Hotopp J.C."/>
            <person name="Rikihisa Y."/>
        </authorList>
    </citation>
    <scope>NUCLEOTIDE SEQUENCE [LARGE SCALE GENOMIC DNA]</scope>
    <source>
        <strain evidence="11 12">Oregon</strain>
    </source>
</reference>
<dbReference type="Proteomes" id="UP000023755">
    <property type="component" value="Chromosome"/>
</dbReference>
<feature type="short sequence motif" description="'KMSKS' region" evidence="7">
    <location>
        <begin position="296"/>
        <end position="300"/>
    </location>
</feature>
<keyword evidence="6 7" id="KW-0030">Aminoacyl-tRNA synthetase</keyword>
<dbReference type="InterPro" id="IPR023457">
    <property type="entry name" value="Met-tRNA_synth_2"/>
</dbReference>
<name>X5H4Z0_9RICK</name>
<dbReference type="STRING" id="1286528.NHE_0848"/>
<dbReference type="EMBL" id="CP007481">
    <property type="protein sequence ID" value="AHX11768.1"/>
    <property type="molecule type" value="Genomic_DNA"/>
</dbReference>
<evidence type="ECO:0000259" key="10">
    <source>
        <dbReference type="Pfam" id="PF19303"/>
    </source>
</evidence>
<accession>X5H4Z0</accession>
<dbReference type="GO" id="GO:0005737">
    <property type="term" value="C:cytoplasm"/>
    <property type="evidence" value="ECO:0007669"/>
    <property type="project" value="UniProtKB-SubCell"/>
</dbReference>
<keyword evidence="12" id="KW-1185">Reference proteome</keyword>
<dbReference type="PANTHER" id="PTHR43326:SF1">
    <property type="entry name" value="METHIONINE--TRNA LIGASE, MITOCHONDRIAL"/>
    <property type="match status" value="1"/>
</dbReference>
<evidence type="ECO:0000256" key="6">
    <source>
        <dbReference type="ARBA" id="ARBA00023146"/>
    </source>
</evidence>
<dbReference type="GO" id="GO:0004825">
    <property type="term" value="F:methionine-tRNA ligase activity"/>
    <property type="evidence" value="ECO:0007669"/>
    <property type="project" value="UniProtKB-UniRule"/>
</dbReference>
<comment type="catalytic activity">
    <reaction evidence="7">
        <text>tRNA(Met) + L-methionine + ATP = L-methionyl-tRNA(Met) + AMP + diphosphate</text>
        <dbReference type="Rhea" id="RHEA:13481"/>
        <dbReference type="Rhea" id="RHEA-COMP:9667"/>
        <dbReference type="Rhea" id="RHEA-COMP:9698"/>
        <dbReference type="ChEBI" id="CHEBI:30616"/>
        <dbReference type="ChEBI" id="CHEBI:33019"/>
        <dbReference type="ChEBI" id="CHEBI:57844"/>
        <dbReference type="ChEBI" id="CHEBI:78442"/>
        <dbReference type="ChEBI" id="CHEBI:78530"/>
        <dbReference type="ChEBI" id="CHEBI:456215"/>
        <dbReference type="EC" id="6.1.1.10"/>
    </reaction>
</comment>
<feature type="domain" description="Aminoacyl-tRNA synthetase class Ia" evidence="8">
    <location>
        <begin position="3"/>
        <end position="94"/>
    </location>
</feature>
<dbReference type="GO" id="GO:0006431">
    <property type="term" value="P:methionyl-tRNA aminoacylation"/>
    <property type="evidence" value="ECO:0007669"/>
    <property type="project" value="UniProtKB-UniRule"/>
</dbReference>
<dbReference type="InterPro" id="IPR041872">
    <property type="entry name" value="Anticodon_Met"/>
</dbReference>
<evidence type="ECO:0000256" key="3">
    <source>
        <dbReference type="ARBA" id="ARBA00022741"/>
    </source>
</evidence>
<dbReference type="KEGG" id="nhm:NHE_0848"/>
<keyword evidence="3 7" id="KW-0547">Nucleotide-binding</keyword>
<gene>
    <name evidence="7 11" type="primary">metG</name>
    <name evidence="11" type="ORF">NHE_0848</name>
</gene>
<dbReference type="Pfam" id="PF00133">
    <property type="entry name" value="tRNA-synt_1"/>
    <property type="match status" value="1"/>
</dbReference>
<evidence type="ECO:0000256" key="7">
    <source>
        <dbReference type="HAMAP-Rule" id="MF_01228"/>
    </source>
</evidence>
<comment type="subcellular location">
    <subcellularLocation>
        <location evidence="7">Cytoplasm</location>
    </subcellularLocation>
</comment>
<sequence length="502" mass="57573">MRYYVTTPVYYVNDVPHIGHAYSSLIADIIARSLRMAGHEVLFTTGTDEHGQKVQNTARKLNISEKNFVDRISLRFRELCEVMQYQFSDFIRTTEARHKEAVKNVWNKLWQNELIYLGEYSGWYSERDECFYAETELQDDKAPTGAPVTWVKEASYFFRLSQLSEKLRKFYKENESFIRPRNRFNEALSFLEMGINDLSISRTKVEWGIAVPNDPSHTIYVWLDALTNYITSLGYPDISPDSKYSEFWENGHVIHIVGKDILRFHGIYWPAFLMGVGLKVPDIILAHGWWTNNGQKISKSLGNTIDPFELVSEFGVDSVRYFLIREVTIGNDGSFSKALLKDRINSELANNIGNLLQRTLTLVVKQCGSRVPEVPKLSNRLLELSYSLASDYKANMLKLSLNDSLEKIIHLATQANEYISQSEPWKLKNEPEKLHEILYTMLEALRIIGIALQPFIPGSAKAMLDSLAVPEEERAMENMTAASAIKFGTLIEKPSPVFKKHE</sequence>
<dbReference type="PRINTS" id="PR01041">
    <property type="entry name" value="TRNASYNTHMET"/>
</dbReference>